<comment type="caution">
    <text evidence="2">The sequence shown here is derived from an EMBL/GenBank/DDBJ whole genome shotgun (WGS) entry which is preliminary data.</text>
</comment>
<evidence type="ECO:0000256" key="1">
    <source>
        <dbReference type="SAM" id="MobiDB-lite"/>
    </source>
</evidence>
<dbReference type="OrthoDB" id="2287745at2759"/>
<feature type="region of interest" description="Disordered" evidence="1">
    <location>
        <begin position="326"/>
        <end position="356"/>
    </location>
</feature>
<organism evidence="2 3">
    <name type="scientific">Diversispora eburnea</name>
    <dbReference type="NCBI Taxonomy" id="1213867"/>
    <lineage>
        <taxon>Eukaryota</taxon>
        <taxon>Fungi</taxon>
        <taxon>Fungi incertae sedis</taxon>
        <taxon>Mucoromycota</taxon>
        <taxon>Glomeromycotina</taxon>
        <taxon>Glomeromycetes</taxon>
        <taxon>Diversisporales</taxon>
        <taxon>Diversisporaceae</taxon>
        <taxon>Diversispora</taxon>
    </lineage>
</organism>
<evidence type="ECO:0000313" key="2">
    <source>
        <dbReference type="EMBL" id="CAG8480960.1"/>
    </source>
</evidence>
<dbReference type="AlphaFoldDB" id="A0A9N8WEU9"/>
<reference evidence="2" key="1">
    <citation type="submission" date="2021-06" db="EMBL/GenBank/DDBJ databases">
        <authorList>
            <person name="Kallberg Y."/>
            <person name="Tangrot J."/>
            <person name="Rosling A."/>
        </authorList>
    </citation>
    <scope>NUCLEOTIDE SEQUENCE</scope>
    <source>
        <strain evidence="2">AZ414A</strain>
    </source>
</reference>
<keyword evidence="3" id="KW-1185">Reference proteome</keyword>
<dbReference type="Proteomes" id="UP000789706">
    <property type="component" value="Unassembled WGS sequence"/>
</dbReference>
<accession>A0A9N8WEU9</accession>
<protein>
    <submittedName>
        <fullName evidence="2">7684_t:CDS:1</fullName>
    </submittedName>
</protein>
<gene>
    <name evidence="2" type="ORF">DEBURN_LOCUS3661</name>
</gene>
<sequence length="391" mass="45221">MSSTKNITTQTIPIHAVERSSTVCLTSSCLKKSAEQSHFTMLKVTCIQNIEYNVQLLPTMGQLSEKDIRRMDVLLSRGRLLVNISFNPKNCKNPQFSLNTNKENIILKRLCQPEIWRQFGFSHIEPEKHKRRQFNKQYWLYADKQCSPSTSSSSSIVNDSIIQQPFGTLSHLTFVLNWITTLLRKRLARKPEEILSLEIVAIDLAFHSLMTNSLSNRYPLVFSPSFHDYIPIISKSLTRIIQNSQNEKFQSKMANLIQKTQERTNLSFRPYNRNYFNTELRQEFNRNILVNGLYSIARESSDINVRTSSTISNQSGSSSCMDNDYLFDNSRKDENSQMECDVESTFSNNEEEDKHQDLEEKFVIGLKYEKLSQQDSFENQTILTSPDNSGK</sequence>
<evidence type="ECO:0000313" key="3">
    <source>
        <dbReference type="Proteomes" id="UP000789706"/>
    </source>
</evidence>
<dbReference type="EMBL" id="CAJVPK010000239">
    <property type="protein sequence ID" value="CAG8480960.1"/>
    <property type="molecule type" value="Genomic_DNA"/>
</dbReference>
<proteinExistence type="predicted"/>
<name>A0A9N8WEU9_9GLOM</name>